<dbReference type="AlphaFoldDB" id="A0A1F5T055"/>
<reference evidence="6 7" key="1">
    <citation type="journal article" date="2016" name="Nat. Commun.">
        <title>Thousands of microbial genomes shed light on interconnected biogeochemical processes in an aquifer system.</title>
        <authorList>
            <person name="Anantharaman K."/>
            <person name="Brown C.T."/>
            <person name="Hug L.A."/>
            <person name="Sharon I."/>
            <person name="Castelle C.J."/>
            <person name="Probst A.J."/>
            <person name="Thomas B.C."/>
            <person name="Singh A."/>
            <person name="Wilkins M.J."/>
            <person name="Karaoz U."/>
            <person name="Brodie E.L."/>
            <person name="Williams K.H."/>
            <person name="Hubbard S.S."/>
            <person name="Banfield J.F."/>
        </authorList>
    </citation>
    <scope>NUCLEOTIDE SEQUENCE [LARGE SCALE GENOMIC DNA]</scope>
</reference>
<dbReference type="InterPro" id="IPR018702">
    <property type="entry name" value="DUF2207"/>
</dbReference>
<evidence type="ECO:0000259" key="5">
    <source>
        <dbReference type="Pfam" id="PF20990"/>
    </source>
</evidence>
<proteinExistence type="predicted"/>
<gene>
    <name evidence="6" type="ORF">A2478_03155</name>
</gene>
<protein>
    <recommendedName>
        <fullName evidence="8">DUF2207 domain-containing protein</fullName>
    </recommendedName>
</protein>
<evidence type="ECO:0000259" key="4">
    <source>
        <dbReference type="Pfam" id="PF09972"/>
    </source>
</evidence>
<evidence type="ECO:0008006" key="8">
    <source>
        <dbReference type="Google" id="ProtNLM"/>
    </source>
</evidence>
<dbReference type="EMBL" id="MFGJ01000006">
    <property type="protein sequence ID" value="OGF32299.1"/>
    <property type="molecule type" value="Genomic_DNA"/>
</dbReference>
<sequence>MKKLIIVCSLIILFLPSSSFAQDYRQEYLEAGYDWILDNFLVNFTINNDATVDVQEVIKADFLTEKHGIYRYIPTKYRDSLGLNYDLYINLISLTDENGQSWNIAESRKRNPFYLKIGDADVTISGLQTYIINYKVDQSIRYFDDHDEFYWNVTGFDWDTDILSAKSRVVLPREFKPDEIKLNCYSGAFGSQEQKCNYSFVDNQTIEFVTTDLQRAGQDDFTIVVWMPKGMVYQPAGWDLVWLFVKNNWGFGIFVPIFLLMYLIWQKKGKDPKFDKTIIVQYTENAELSPIVADILLRDGDVGNKSISAEIVYLASHGYLKIQEILKEKSNKVKDYEFIQMKKPDDKLKKFQKILLQRIFSHGEDGKVVIGEDLVDTFYQDITKIKSEVRIYINKYYSTSPTWKFVFLIIGGLLMVPVFYAGYDLGRMDILIGLILSIIIVVGFGWFMAKKTSAGQEMAWQAAGLEQFIEVTDKDRAKFYEDKNIFEKALPYAMVFGLAKKWGKAFEGIYTKQPDWYSGASIATFNAASFADSIDSFAGSSSVGLGSVSGSGMSGGSSGGGGGGGGGGGW</sequence>
<organism evidence="6 7">
    <name type="scientific">Candidatus Falkowbacteria bacterium RIFOXYC2_FULL_36_12</name>
    <dbReference type="NCBI Taxonomy" id="1798002"/>
    <lineage>
        <taxon>Bacteria</taxon>
        <taxon>Candidatus Falkowiibacteriota</taxon>
    </lineage>
</organism>
<dbReference type="Pfam" id="PF20990">
    <property type="entry name" value="DUF2207_C"/>
    <property type="match status" value="1"/>
</dbReference>
<dbReference type="STRING" id="1798002.A2478_03155"/>
<accession>A0A1F5T055</accession>
<dbReference type="Pfam" id="PF09972">
    <property type="entry name" value="DUF2207"/>
    <property type="match status" value="1"/>
</dbReference>
<evidence type="ECO:0000313" key="7">
    <source>
        <dbReference type="Proteomes" id="UP000179001"/>
    </source>
</evidence>
<dbReference type="InterPro" id="IPR048389">
    <property type="entry name" value="YciQ-like_C"/>
</dbReference>
<evidence type="ECO:0000256" key="3">
    <source>
        <dbReference type="SAM" id="SignalP"/>
    </source>
</evidence>
<evidence type="ECO:0000256" key="1">
    <source>
        <dbReference type="SAM" id="MobiDB-lite"/>
    </source>
</evidence>
<feature type="transmembrane region" description="Helical" evidence="2">
    <location>
        <begin position="405"/>
        <end position="423"/>
    </location>
</feature>
<keyword evidence="2" id="KW-1133">Transmembrane helix</keyword>
<keyword evidence="2" id="KW-0472">Membrane</keyword>
<name>A0A1F5T055_9BACT</name>
<feature type="transmembrane region" description="Helical" evidence="2">
    <location>
        <begin position="429"/>
        <end position="449"/>
    </location>
</feature>
<keyword evidence="3" id="KW-0732">Signal</keyword>
<evidence type="ECO:0000256" key="2">
    <source>
        <dbReference type="SAM" id="Phobius"/>
    </source>
</evidence>
<feature type="chain" id="PRO_5009521323" description="DUF2207 domain-containing protein" evidence="3">
    <location>
        <begin position="22"/>
        <end position="570"/>
    </location>
</feature>
<comment type="caution">
    <text evidence="6">The sequence shown here is derived from an EMBL/GenBank/DDBJ whole genome shotgun (WGS) entry which is preliminary data.</text>
</comment>
<feature type="signal peptide" evidence="3">
    <location>
        <begin position="1"/>
        <end position="21"/>
    </location>
</feature>
<keyword evidence="2" id="KW-0812">Transmembrane</keyword>
<dbReference type="Proteomes" id="UP000179001">
    <property type="component" value="Unassembled WGS sequence"/>
</dbReference>
<feature type="region of interest" description="Disordered" evidence="1">
    <location>
        <begin position="551"/>
        <end position="570"/>
    </location>
</feature>
<feature type="domain" description="Predicted membrane protein YciQ-like C-terminal" evidence="5">
    <location>
        <begin position="287"/>
        <end position="506"/>
    </location>
</feature>
<feature type="domain" description="DUF2207" evidence="4">
    <location>
        <begin position="38"/>
        <end position="191"/>
    </location>
</feature>
<feature type="transmembrane region" description="Helical" evidence="2">
    <location>
        <begin position="249"/>
        <end position="265"/>
    </location>
</feature>
<evidence type="ECO:0000313" key="6">
    <source>
        <dbReference type="EMBL" id="OGF32299.1"/>
    </source>
</evidence>